<organism evidence="1 2">
    <name type="scientific">Crenichthys baileyi</name>
    <name type="common">White River springfish</name>
    <dbReference type="NCBI Taxonomy" id="28760"/>
    <lineage>
        <taxon>Eukaryota</taxon>
        <taxon>Metazoa</taxon>
        <taxon>Chordata</taxon>
        <taxon>Craniata</taxon>
        <taxon>Vertebrata</taxon>
        <taxon>Euteleostomi</taxon>
        <taxon>Actinopterygii</taxon>
        <taxon>Neopterygii</taxon>
        <taxon>Teleostei</taxon>
        <taxon>Neoteleostei</taxon>
        <taxon>Acanthomorphata</taxon>
        <taxon>Ovalentaria</taxon>
        <taxon>Atherinomorphae</taxon>
        <taxon>Cyprinodontiformes</taxon>
        <taxon>Goodeidae</taxon>
        <taxon>Crenichthys</taxon>
    </lineage>
</organism>
<dbReference type="EMBL" id="JAHHUM010002083">
    <property type="protein sequence ID" value="KAK5606349.1"/>
    <property type="molecule type" value="Genomic_DNA"/>
</dbReference>
<evidence type="ECO:0000313" key="1">
    <source>
        <dbReference type="EMBL" id="KAK5606349.1"/>
    </source>
</evidence>
<protein>
    <submittedName>
        <fullName evidence="1">Uncharacterized protein</fullName>
    </submittedName>
</protein>
<dbReference type="Proteomes" id="UP001311232">
    <property type="component" value="Unassembled WGS sequence"/>
</dbReference>
<gene>
    <name evidence="1" type="ORF">CRENBAI_022879</name>
</gene>
<proteinExistence type="predicted"/>
<sequence length="112" mass="12913">MIIRTWINNWPKQLLNNWRCNKRAYDMTVSCTKELCLKNRMEDGTRWAVCRPIFTQGNKVEQVIIALALRCSLCSTERQSGGRNCLYGGLFVPLTLQSTNQFNCFMVKSDGN</sequence>
<accession>A0AAV9RBW9</accession>
<keyword evidence="2" id="KW-1185">Reference proteome</keyword>
<evidence type="ECO:0000313" key="2">
    <source>
        <dbReference type="Proteomes" id="UP001311232"/>
    </source>
</evidence>
<dbReference type="AlphaFoldDB" id="A0AAV9RBW9"/>
<reference evidence="1 2" key="1">
    <citation type="submission" date="2021-06" db="EMBL/GenBank/DDBJ databases">
        <authorList>
            <person name="Palmer J.M."/>
        </authorList>
    </citation>
    <scope>NUCLEOTIDE SEQUENCE [LARGE SCALE GENOMIC DNA]</scope>
    <source>
        <strain evidence="1 2">MEX-2019</strain>
        <tissue evidence="1">Muscle</tissue>
    </source>
</reference>
<comment type="caution">
    <text evidence="1">The sequence shown here is derived from an EMBL/GenBank/DDBJ whole genome shotgun (WGS) entry which is preliminary data.</text>
</comment>
<name>A0AAV9RBW9_9TELE</name>